<dbReference type="eggNOG" id="COG4822">
    <property type="taxonomic scope" value="Bacteria"/>
</dbReference>
<dbReference type="Pfam" id="PF06180">
    <property type="entry name" value="CbiK"/>
    <property type="match status" value="1"/>
</dbReference>
<feature type="active site" description="Proton acceptor" evidence="1">
    <location>
        <position position="177"/>
    </location>
</feature>
<dbReference type="KEGG" id="dbr:Deba_2464"/>
<sequence length="297" mass="32099">MSQTAIVLAAFGVSLPEAMAGVENVLRRVEAAFADSPVRLAFTSNLVRRVWQKRLADPAWLAAHPHTPHYLRAIQGPLATIANLQDQGYQSQIIQPLHVYAGEEFHDLQSYVAGLAGIATVKPKWRPFKTLALGRPALGQPGVIHPYQRDLRRAADILAADAAEARQMGAALVYVGHGNHYYSTGVFHELRQMLAQDHPDILIEIGMVEGLDGPAEAAARLRQAGARKALLKPLMLVAGVHARDDMAGPGDDSWRGALEAAGVETVCRLEGLGENNAWADIYVQNIRDAAEHGGLTP</sequence>
<evidence type="ECO:0000313" key="4">
    <source>
        <dbReference type="Proteomes" id="UP000009047"/>
    </source>
</evidence>
<proteinExistence type="predicted"/>
<gene>
    <name evidence="3" type="ordered locus">Deba_2464</name>
</gene>
<dbReference type="RefSeq" id="WP_013259264.1">
    <property type="nucleotide sequence ID" value="NC_014365.1"/>
</dbReference>
<dbReference type="Proteomes" id="UP000009047">
    <property type="component" value="Chromosome"/>
</dbReference>
<accession>E1QJT2</accession>
<feature type="binding site" evidence="2">
    <location>
        <position position="209"/>
    </location>
    <ligand>
        <name>Co(2+)</name>
        <dbReference type="ChEBI" id="CHEBI:48828"/>
    </ligand>
</feature>
<dbReference type="InterPro" id="IPR010388">
    <property type="entry name" value="Anaerobic_Co-chelatase"/>
</dbReference>
<dbReference type="SUPFAM" id="SSF53800">
    <property type="entry name" value="Chelatase"/>
    <property type="match status" value="1"/>
</dbReference>
<reference evidence="3 4" key="1">
    <citation type="journal article" date="2010" name="Stand. Genomic Sci.">
        <title>Complete genome sequence of Desulfarculus baarsii type strain (2st14).</title>
        <authorList>
            <person name="Sun H."/>
            <person name="Spring S."/>
            <person name="Lapidus A."/>
            <person name="Davenport K."/>
            <person name="Del Rio T.G."/>
            <person name="Tice H."/>
            <person name="Nolan M."/>
            <person name="Copeland A."/>
            <person name="Cheng J.F."/>
            <person name="Lucas S."/>
            <person name="Tapia R."/>
            <person name="Goodwin L."/>
            <person name="Pitluck S."/>
            <person name="Ivanova N."/>
            <person name="Pagani I."/>
            <person name="Mavromatis K."/>
            <person name="Ovchinnikova G."/>
            <person name="Pati A."/>
            <person name="Chen A."/>
            <person name="Palaniappan K."/>
            <person name="Hauser L."/>
            <person name="Chang Y.J."/>
            <person name="Jeffries C.D."/>
            <person name="Detter J.C."/>
            <person name="Han C."/>
            <person name="Rohde M."/>
            <person name="Brambilla E."/>
            <person name="Goker M."/>
            <person name="Woyke T."/>
            <person name="Bristow J."/>
            <person name="Eisen J.A."/>
            <person name="Markowitz V."/>
            <person name="Hugenholtz P."/>
            <person name="Kyrpides N.C."/>
            <person name="Klenk H.P."/>
            <person name="Land M."/>
        </authorList>
    </citation>
    <scope>NUCLEOTIDE SEQUENCE [LARGE SCALE GENOMIC DNA]</scope>
    <source>
        <strain evidence="4">ATCC 33931 / DSM 2075 / LMG 7858 / VKM B-1802 / 2st14</strain>
    </source>
</reference>
<dbReference type="HOGENOM" id="CLU_036584_1_1_7"/>
<feature type="binding site" evidence="2">
    <location>
        <position position="241"/>
    </location>
    <ligand>
        <name>Co(2+)</name>
        <dbReference type="ChEBI" id="CHEBI:48828"/>
    </ligand>
</feature>
<dbReference type="GO" id="GO:0016852">
    <property type="term" value="F:sirohydrochlorin cobaltochelatase activity"/>
    <property type="evidence" value="ECO:0007669"/>
    <property type="project" value="InterPro"/>
</dbReference>
<dbReference type="AlphaFoldDB" id="E1QJT2"/>
<dbReference type="GO" id="GO:0019251">
    <property type="term" value="P:anaerobic cobalamin biosynthetic process"/>
    <property type="evidence" value="ECO:0007669"/>
    <property type="project" value="InterPro"/>
</dbReference>
<dbReference type="EMBL" id="CP002085">
    <property type="protein sequence ID" value="ADK85825.1"/>
    <property type="molecule type" value="Genomic_DNA"/>
</dbReference>
<keyword evidence="4" id="KW-1185">Reference proteome</keyword>
<dbReference type="Gene3D" id="3.40.50.1400">
    <property type="match status" value="2"/>
</dbReference>
<feature type="binding site" evidence="2">
    <location>
        <position position="177"/>
    </location>
    <ligand>
        <name>Co(2+)</name>
        <dbReference type="ChEBI" id="CHEBI:48828"/>
    </ligand>
</feature>
<evidence type="ECO:0000256" key="2">
    <source>
        <dbReference type="PIRSR" id="PIRSR033579-3"/>
    </source>
</evidence>
<evidence type="ECO:0000313" key="3">
    <source>
        <dbReference type="EMBL" id="ADK85825.1"/>
    </source>
</evidence>
<protein>
    <submittedName>
        <fullName evidence="3">Anaerobic cobalt chelatase</fullName>
    </submittedName>
</protein>
<dbReference type="OrthoDB" id="9770331at2"/>
<dbReference type="STRING" id="644282.Deba_2464"/>
<evidence type="ECO:0000256" key="1">
    <source>
        <dbReference type="PIRSR" id="PIRSR033579-1"/>
    </source>
</evidence>
<name>E1QJT2_DESB2</name>
<dbReference type="PIRSF" id="PIRSF033579">
    <property type="entry name" value="Anaer_Co_chel"/>
    <property type="match status" value="1"/>
</dbReference>
<keyword evidence="2" id="KW-0170">Cobalt</keyword>
<dbReference type="GO" id="GO:0046872">
    <property type="term" value="F:metal ion binding"/>
    <property type="evidence" value="ECO:0007669"/>
    <property type="project" value="UniProtKB-KW"/>
</dbReference>
<keyword evidence="2" id="KW-0479">Metal-binding</keyword>
<organism evidence="3 4">
    <name type="scientific">Desulfarculus baarsii (strain ATCC 33931 / DSM 2075 / LMG 7858 / VKM B-1802 / 2st14)</name>
    <dbReference type="NCBI Taxonomy" id="644282"/>
    <lineage>
        <taxon>Bacteria</taxon>
        <taxon>Pseudomonadati</taxon>
        <taxon>Thermodesulfobacteriota</taxon>
        <taxon>Desulfarculia</taxon>
        <taxon>Desulfarculales</taxon>
        <taxon>Desulfarculaceae</taxon>
        <taxon>Desulfarculus</taxon>
    </lineage>
</organism>